<dbReference type="STRING" id="913774.A0A0C3GW83"/>
<dbReference type="InterPro" id="IPR006094">
    <property type="entry name" value="Oxid_FAD_bind_N"/>
</dbReference>
<keyword evidence="2" id="KW-0285">Flavoprotein</keyword>
<evidence type="ECO:0000313" key="6">
    <source>
        <dbReference type="EMBL" id="KIM94551.1"/>
    </source>
</evidence>
<sequence>WSKSYNLDKLVVARPAAVVRPKTAREVADVVTFAVENGYKVQAKSGGHSYANFCLGGPGTTNTVVVDLAELKKFSVDKETWYATIGAGTLLGDVTMKLHDAGGRAFAHGVCPGVGLGGHATIGGIGPMSRMWGTCLDHVVEVEVVVADGRILRASETQNADLFFGIRGAGASFGIVTEFVIRTHPEPGNVVQYTYTFSFGEHDVAQVFKQWRDLAYDPNVDRRLGTLITITGHAAFIEAIFYGTDEEFQASGLPQRLPTPSDLTCDAKGWAGHLVYFGESEALHASNIRSAFYHKSLGFRQQDILSDGAVDKMVHYILNAPKGFHEVSLFIFSAQGGAINDVPVEATSYGHRDKVMFYENYIINTPNVSQENKDYFIGFHKLMLDALAEPKLISTTYAGYVDLDLGTGVKSGPAYWGELYPRLRKVKTTWDPRDVFHNLQSVRPVD</sequence>
<dbReference type="Pfam" id="PF01565">
    <property type="entry name" value="FAD_binding_4"/>
    <property type="match status" value="1"/>
</dbReference>
<keyword evidence="7" id="KW-1185">Reference proteome</keyword>
<feature type="domain" description="FAD-binding PCMH-type" evidence="5">
    <location>
        <begin position="11"/>
        <end position="186"/>
    </location>
</feature>
<gene>
    <name evidence="6" type="ORF">OIDMADRAFT_74151</name>
</gene>
<evidence type="ECO:0000256" key="4">
    <source>
        <dbReference type="ARBA" id="ARBA00023002"/>
    </source>
</evidence>
<dbReference type="HOGENOM" id="CLU_018354_10_1_1"/>
<dbReference type="Proteomes" id="UP000054321">
    <property type="component" value="Unassembled WGS sequence"/>
</dbReference>
<dbReference type="InterPro" id="IPR016166">
    <property type="entry name" value="FAD-bd_PCMH"/>
</dbReference>
<reference evidence="6 7" key="1">
    <citation type="submission" date="2014-04" db="EMBL/GenBank/DDBJ databases">
        <authorList>
            <consortium name="DOE Joint Genome Institute"/>
            <person name="Kuo A."/>
            <person name="Martino E."/>
            <person name="Perotto S."/>
            <person name="Kohler A."/>
            <person name="Nagy L.G."/>
            <person name="Floudas D."/>
            <person name="Copeland A."/>
            <person name="Barry K.W."/>
            <person name="Cichocki N."/>
            <person name="Veneault-Fourrey C."/>
            <person name="LaButti K."/>
            <person name="Lindquist E.A."/>
            <person name="Lipzen A."/>
            <person name="Lundell T."/>
            <person name="Morin E."/>
            <person name="Murat C."/>
            <person name="Sun H."/>
            <person name="Tunlid A."/>
            <person name="Henrissat B."/>
            <person name="Grigoriev I.V."/>
            <person name="Hibbett D.S."/>
            <person name="Martin F."/>
            <person name="Nordberg H.P."/>
            <person name="Cantor M.N."/>
            <person name="Hua S.X."/>
        </authorList>
    </citation>
    <scope>NUCLEOTIDE SEQUENCE [LARGE SCALE GENOMIC DNA]</scope>
    <source>
        <strain evidence="6 7">Zn</strain>
    </source>
</reference>
<dbReference type="PROSITE" id="PS51387">
    <property type="entry name" value="FAD_PCMH"/>
    <property type="match status" value="1"/>
</dbReference>
<comment type="similarity">
    <text evidence="1">Belongs to the oxygen-dependent FAD-linked oxidoreductase family.</text>
</comment>
<dbReference type="OrthoDB" id="415825at2759"/>
<dbReference type="InterPro" id="IPR006093">
    <property type="entry name" value="Oxy_OxRdtase_FAD_BS"/>
</dbReference>
<name>A0A0C3GW83_OIDMZ</name>
<dbReference type="Gene3D" id="3.40.462.20">
    <property type="match status" value="1"/>
</dbReference>
<feature type="non-terminal residue" evidence="6">
    <location>
        <position position="446"/>
    </location>
</feature>
<feature type="non-terminal residue" evidence="6">
    <location>
        <position position="1"/>
    </location>
</feature>
<dbReference type="InterPro" id="IPR012951">
    <property type="entry name" value="BBE"/>
</dbReference>
<dbReference type="PANTHER" id="PTHR42973:SF17">
    <property type="entry name" value="OXIDASE, PUTATIVE (AFU_ORTHOLOGUE AFUA_6G14340)-RELATED"/>
    <property type="match status" value="1"/>
</dbReference>
<dbReference type="Gene3D" id="3.30.465.10">
    <property type="match status" value="1"/>
</dbReference>
<dbReference type="InterPro" id="IPR016169">
    <property type="entry name" value="FAD-bd_PCMH_sub2"/>
</dbReference>
<evidence type="ECO:0000256" key="1">
    <source>
        <dbReference type="ARBA" id="ARBA00005466"/>
    </source>
</evidence>
<keyword evidence="3" id="KW-0274">FAD</keyword>
<evidence type="ECO:0000256" key="2">
    <source>
        <dbReference type="ARBA" id="ARBA00022630"/>
    </source>
</evidence>
<dbReference type="PANTHER" id="PTHR42973">
    <property type="entry name" value="BINDING OXIDOREDUCTASE, PUTATIVE (AFU_ORTHOLOGUE AFUA_1G17690)-RELATED"/>
    <property type="match status" value="1"/>
</dbReference>
<reference evidence="7" key="2">
    <citation type="submission" date="2015-01" db="EMBL/GenBank/DDBJ databases">
        <title>Evolutionary Origins and Diversification of the Mycorrhizal Mutualists.</title>
        <authorList>
            <consortium name="DOE Joint Genome Institute"/>
            <consortium name="Mycorrhizal Genomics Consortium"/>
            <person name="Kohler A."/>
            <person name="Kuo A."/>
            <person name="Nagy L.G."/>
            <person name="Floudas D."/>
            <person name="Copeland A."/>
            <person name="Barry K.W."/>
            <person name="Cichocki N."/>
            <person name="Veneault-Fourrey C."/>
            <person name="LaButti K."/>
            <person name="Lindquist E.A."/>
            <person name="Lipzen A."/>
            <person name="Lundell T."/>
            <person name="Morin E."/>
            <person name="Murat C."/>
            <person name="Riley R."/>
            <person name="Ohm R."/>
            <person name="Sun H."/>
            <person name="Tunlid A."/>
            <person name="Henrissat B."/>
            <person name="Grigoriev I.V."/>
            <person name="Hibbett D.S."/>
            <person name="Martin F."/>
        </authorList>
    </citation>
    <scope>NUCLEOTIDE SEQUENCE [LARGE SCALE GENOMIC DNA]</scope>
    <source>
        <strain evidence="7">Zn</strain>
    </source>
</reference>
<accession>A0A0C3GW83</accession>
<dbReference type="InterPro" id="IPR050416">
    <property type="entry name" value="FAD-linked_Oxidoreductase"/>
</dbReference>
<organism evidence="6 7">
    <name type="scientific">Oidiodendron maius (strain Zn)</name>
    <dbReference type="NCBI Taxonomy" id="913774"/>
    <lineage>
        <taxon>Eukaryota</taxon>
        <taxon>Fungi</taxon>
        <taxon>Dikarya</taxon>
        <taxon>Ascomycota</taxon>
        <taxon>Pezizomycotina</taxon>
        <taxon>Leotiomycetes</taxon>
        <taxon>Leotiomycetes incertae sedis</taxon>
        <taxon>Myxotrichaceae</taxon>
        <taxon>Oidiodendron</taxon>
    </lineage>
</organism>
<dbReference type="InterPro" id="IPR036318">
    <property type="entry name" value="FAD-bd_PCMH-like_sf"/>
</dbReference>
<dbReference type="EMBL" id="KN832889">
    <property type="protein sequence ID" value="KIM94551.1"/>
    <property type="molecule type" value="Genomic_DNA"/>
</dbReference>
<evidence type="ECO:0000259" key="5">
    <source>
        <dbReference type="PROSITE" id="PS51387"/>
    </source>
</evidence>
<proteinExistence type="inferred from homology"/>
<dbReference type="AlphaFoldDB" id="A0A0C3GW83"/>
<dbReference type="Pfam" id="PF08031">
    <property type="entry name" value="BBE"/>
    <property type="match status" value="1"/>
</dbReference>
<protein>
    <submittedName>
        <fullName evidence="6">Glucooligosaccharide oxidase</fullName>
    </submittedName>
</protein>
<dbReference type="PROSITE" id="PS00862">
    <property type="entry name" value="OX2_COVAL_FAD"/>
    <property type="match status" value="1"/>
</dbReference>
<evidence type="ECO:0000256" key="3">
    <source>
        <dbReference type="ARBA" id="ARBA00022827"/>
    </source>
</evidence>
<keyword evidence="4" id="KW-0560">Oxidoreductase</keyword>
<dbReference type="SUPFAM" id="SSF56176">
    <property type="entry name" value="FAD-binding/transporter-associated domain-like"/>
    <property type="match status" value="1"/>
</dbReference>
<dbReference type="GO" id="GO:0071949">
    <property type="term" value="F:FAD binding"/>
    <property type="evidence" value="ECO:0007669"/>
    <property type="project" value="InterPro"/>
</dbReference>
<evidence type="ECO:0000313" key="7">
    <source>
        <dbReference type="Proteomes" id="UP000054321"/>
    </source>
</evidence>
<dbReference type="InParanoid" id="A0A0C3GW83"/>
<dbReference type="GO" id="GO:0016491">
    <property type="term" value="F:oxidoreductase activity"/>
    <property type="evidence" value="ECO:0007669"/>
    <property type="project" value="UniProtKB-KW"/>
</dbReference>